<evidence type="ECO:0000256" key="3">
    <source>
        <dbReference type="ARBA" id="ARBA00023002"/>
    </source>
</evidence>
<dbReference type="FunFam" id="3.40.309.10:FF:000010">
    <property type="entry name" value="Gamma-aminobutyraldehyde dehydrogenase"/>
    <property type="match status" value="1"/>
</dbReference>
<evidence type="ECO:0000313" key="5">
    <source>
        <dbReference type="EMBL" id="SDX37898.1"/>
    </source>
</evidence>
<dbReference type="NCBIfam" id="NF006915">
    <property type="entry name" value="PRK09406.1"/>
    <property type="match status" value="1"/>
</dbReference>
<dbReference type="SUPFAM" id="SSF53720">
    <property type="entry name" value="ALDH-like"/>
    <property type="match status" value="1"/>
</dbReference>
<protein>
    <submittedName>
        <fullName evidence="5">Succinate-semialdehyde dehydrogenase / glutarate-semialdehyde dehydrogenase</fullName>
    </submittedName>
</protein>
<dbReference type="InterPro" id="IPR016163">
    <property type="entry name" value="Ald_DH_C"/>
</dbReference>
<evidence type="ECO:0000256" key="1">
    <source>
        <dbReference type="ARBA" id="ARBA00009986"/>
    </source>
</evidence>
<keyword evidence="3" id="KW-0560">Oxidoreductase</keyword>
<dbReference type="CDD" id="cd07100">
    <property type="entry name" value="ALDH_SSADH1_GabD1"/>
    <property type="match status" value="1"/>
</dbReference>
<accession>A0A1H3B886</accession>
<dbReference type="RefSeq" id="WP_091150740.1">
    <property type="nucleotide sequence ID" value="NZ_FNOT01000001.1"/>
</dbReference>
<dbReference type="InterPro" id="IPR016161">
    <property type="entry name" value="Ald_DH/histidinol_DH"/>
</dbReference>
<reference evidence="6" key="1">
    <citation type="submission" date="2016-10" db="EMBL/GenBank/DDBJ databases">
        <authorList>
            <person name="Varghese N."/>
            <person name="Submissions S."/>
        </authorList>
    </citation>
    <scope>NUCLEOTIDE SEQUENCE [LARGE SCALE GENOMIC DNA]</scope>
    <source>
        <strain evidence="6">DSM 45422</strain>
    </source>
</reference>
<evidence type="ECO:0000256" key="2">
    <source>
        <dbReference type="ARBA" id="ARBA00022857"/>
    </source>
</evidence>
<dbReference type="OrthoDB" id="6882680at2"/>
<evidence type="ECO:0000259" key="4">
    <source>
        <dbReference type="Pfam" id="PF00171"/>
    </source>
</evidence>
<dbReference type="Gene3D" id="3.40.605.10">
    <property type="entry name" value="Aldehyde Dehydrogenase, Chain A, domain 1"/>
    <property type="match status" value="1"/>
</dbReference>
<gene>
    <name evidence="5" type="ORF">SAMN05660209_00333</name>
</gene>
<dbReference type="Pfam" id="PF00171">
    <property type="entry name" value="Aldedh"/>
    <property type="match status" value="1"/>
</dbReference>
<dbReference type="InterPro" id="IPR016162">
    <property type="entry name" value="Ald_DH_N"/>
</dbReference>
<dbReference type="GO" id="GO:0004030">
    <property type="term" value="F:aldehyde dehydrogenase [NAD(P)+] activity"/>
    <property type="evidence" value="ECO:0007669"/>
    <property type="project" value="InterPro"/>
</dbReference>
<organism evidence="5 6">
    <name type="scientific">Geodermatophilus africanus</name>
    <dbReference type="NCBI Taxonomy" id="1137993"/>
    <lineage>
        <taxon>Bacteria</taxon>
        <taxon>Bacillati</taxon>
        <taxon>Actinomycetota</taxon>
        <taxon>Actinomycetes</taxon>
        <taxon>Geodermatophilales</taxon>
        <taxon>Geodermatophilaceae</taxon>
        <taxon>Geodermatophilus</taxon>
    </lineage>
</organism>
<name>A0A1H3B886_9ACTN</name>
<dbReference type="PANTHER" id="PTHR43217">
    <property type="entry name" value="SUCCINATE SEMIALDEHYDE DEHYDROGENASE [NAD(P)+] SAD"/>
    <property type="match status" value="1"/>
</dbReference>
<dbReference type="InterPro" id="IPR015590">
    <property type="entry name" value="Aldehyde_DH_dom"/>
</dbReference>
<keyword evidence="6" id="KW-1185">Reference proteome</keyword>
<dbReference type="InterPro" id="IPR047110">
    <property type="entry name" value="GABD/Sad-like"/>
</dbReference>
<comment type="similarity">
    <text evidence="1">Belongs to the aldehyde dehydrogenase family.</text>
</comment>
<proteinExistence type="inferred from homology"/>
<dbReference type="PANTHER" id="PTHR43217:SF1">
    <property type="entry name" value="SUCCINATE SEMIALDEHYDE DEHYDROGENASE [NAD(P)+] SAD"/>
    <property type="match status" value="1"/>
</dbReference>
<keyword evidence="2" id="KW-0521">NADP</keyword>
<dbReference type="GO" id="GO:0004777">
    <property type="term" value="F:succinate-semialdehyde dehydrogenase (NAD+) activity"/>
    <property type="evidence" value="ECO:0007669"/>
    <property type="project" value="TreeGrafter"/>
</dbReference>
<feature type="domain" description="Aldehyde dehydrogenase" evidence="4">
    <location>
        <begin position="3"/>
        <end position="454"/>
    </location>
</feature>
<dbReference type="FunFam" id="3.40.605.10:FF:000012">
    <property type="entry name" value="NAD-dependent succinate-semialdehyde dehydrogenase"/>
    <property type="match status" value="1"/>
</dbReference>
<sequence length="474" mass="50645">MAIATINPATGETLQTFEPLSDEAVQERVGRAAAAFDSYRLTTPQQRAGWLRAAADVLDADAKSVAELMTTEMGKTLASAQAEVAKCAKGLRYYAEHGEQMLQPKPADAAAVGAVEAYVVHQPLGVVLAIMPWNFPLWQAIRFAAPALMAGNVGLLKHASNVPQTALYLEELFRKAGFPDDVFQTLLIGSGAVEQVLRDDRVVAATLTGSNAAGESVARIAGDVIKKTVLELGGSDPYIVMPSADLERAADVAVTARCQNNGQSCIAAKRFFVHADVAEEFTRLFAERLAALTVGDPMAEDTQVGPLATESGVEDVERYVQDAVEKGATVVVGGKRVDRPGWFYEPTLVTDVTPEMGIWSEEVFGPVAALHTVADLDEAIRLANDHVYGLGSNLWSEDQGERLRFIRDIQSGMAFVNGMTTSYPELPFGGVKQSGYGRELTEVGMYEFTNAKTVWIGAPSSKQGGGDTAAAANE</sequence>
<dbReference type="STRING" id="1137993.SAMN05660209_00333"/>
<evidence type="ECO:0000313" key="6">
    <source>
        <dbReference type="Proteomes" id="UP000198921"/>
    </source>
</evidence>
<dbReference type="EMBL" id="FNOT01000001">
    <property type="protein sequence ID" value="SDX37898.1"/>
    <property type="molecule type" value="Genomic_DNA"/>
</dbReference>
<dbReference type="Gene3D" id="3.40.309.10">
    <property type="entry name" value="Aldehyde Dehydrogenase, Chain A, domain 2"/>
    <property type="match status" value="1"/>
</dbReference>
<dbReference type="AlphaFoldDB" id="A0A1H3B886"/>
<dbReference type="InterPro" id="IPR044148">
    <property type="entry name" value="ALDH_GabD1-like"/>
</dbReference>
<dbReference type="Proteomes" id="UP000198921">
    <property type="component" value="Unassembled WGS sequence"/>
</dbReference>